<proteinExistence type="inferred from homology"/>
<name>A0A1F4TW69_UNCSA</name>
<evidence type="ECO:0000259" key="4">
    <source>
        <dbReference type="Pfam" id="PF17147"/>
    </source>
</evidence>
<dbReference type="CDD" id="cd07034">
    <property type="entry name" value="TPP_PYR_PFOR_IOR-alpha_like"/>
    <property type="match status" value="1"/>
</dbReference>
<dbReference type="AlphaFoldDB" id="A0A1F4TW69"/>
<dbReference type="FunFam" id="3.40.50.920:FF:000010">
    <property type="entry name" value="Pyruvate ferredoxin oxidoreductase, alpha subunit"/>
    <property type="match status" value="1"/>
</dbReference>
<protein>
    <submittedName>
        <fullName evidence="5">Pyruvate ferredoxin oxidoreductase</fullName>
    </submittedName>
</protein>
<dbReference type="Gene3D" id="3.40.50.920">
    <property type="match status" value="1"/>
</dbReference>
<comment type="caution">
    <text evidence="5">The sequence shown here is derived from an EMBL/GenBank/DDBJ whole genome shotgun (WGS) entry which is preliminary data.</text>
</comment>
<evidence type="ECO:0000259" key="3">
    <source>
        <dbReference type="Pfam" id="PF01855"/>
    </source>
</evidence>
<dbReference type="SUPFAM" id="SSF52518">
    <property type="entry name" value="Thiamin diphosphate-binding fold (THDP-binding)"/>
    <property type="match status" value="1"/>
</dbReference>
<dbReference type="GO" id="GO:0019752">
    <property type="term" value="P:carboxylic acid metabolic process"/>
    <property type="evidence" value="ECO:0007669"/>
    <property type="project" value="UniProtKB-ARBA"/>
</dbReference>
<dbReference type="Pfam" id="PF01855">
    <property type="entry name" value="POR_N"/>
    <property type="match status" value="1"/>
</dbReference>
<comment type="similarity">
    <text evidence="1">Belongs to the pyruvate:ferredoxin/flavodoxin oxidoreductase family.</text>
</comment>
<dbReference type="InterPro" id="IPR050722">
    <property type="entry name" value="Pyruvate:ferred/Flavod_OxRd"/>
</dbReference>
<dbReference type="GO" id="GO:0006979">
    <property type="term" value="P:response to oxidative stress"/>
    <property type="evidence" value="ECO:0007669"/>
    <property type="project" value="TreeGrafter"/>
</dbReference>
<dbReference type="PANTHER" id="PTHR32154">
    <property type="entry name" value="PYRUVATE-FLAVODOXIN OXIDOREDUCTASE-RELATED"/>
    <property type="match status" value="1"/>
</dbReference>
<reference evidence="5 6" key="1">
    <citation type="journal article" date="2016" name="Nat. Commun.">
        <title>Thousands of microbial genomes shed light on interconnected biogeochemical processes in an aquifer system.</title>
        <authorList>
            <person name="Anantharaman K."/>
            <person name="Brown C.T."/>
            <person name="Hug L.A."/>
            <person name="Sharon I."/>
            <person name="Castelle C.J."/>
            <person name="Probst A.J."/>
            <person name="Thomas B.C."/>
            <person name="Singh A."/>
            <person name="Wilkins M.J."/>
            <person name="Karaoz U."/>
            <person name="Brodie E.L."/>
            <person name="Williams K.H."/>
            <person name="Hubbard S.S."/>
            <person name="Banfield J.F."/>
        </authorList>
    </citation>
    <scope>NUCLEOTIDE SEQUENCE [LARGE SCALE GENOMIC DNA]</scope>
</reference>
<feature type="domain" description="Pyruvate flavodoxin/ferredoxin oxidoreductase pyrimidine binding" evidence="3">
    <location>
        <begin position="15"/>
        <end position="240"/>
    </location>
</feature>
<evidence type="ECO:0000256" key="1">
    <source>
        <dbReference type="ARBA" id="ARBA00009032"/>
    </source>
</evidence>
<dbReference type="FunFam" id="3.40.50.970:FF:000012">
    <property type="entry name" value="Pyruvate:ferredoxin (Flavodoxin) oxidoreductase"/>
    <property type="match status" value="1"/>
</dbReference>
<accession>A0A1F4TW69</accession>
<dbReference type="EMBL" id="MEUF01000002">
    <property type="protein sequence ID" value="OGC36965.1"/>
    <property type="molecule type" value="Genomic_DNA"/>
</dbReference>
<dbReference type="GO" id="GO:0016903">
    <property type="term" value="F:oxidoreductase activity, acting on the aldehyde or oxo group of donors"/>
    <property type="evidence" value="ECO:0007669"/>
    <property type="project" value="UniProtKB-ARBA"/>
</dbReference>
<dbReference type="InterPro" id="IPR033412">
    <property type="entry name" value="PFOR_II"/>
</dbReference>
<dbReference type="InterPro" id="IPR029061">
    <property type="entry name" value="THDP-binding"/>
</dbReference>
<evidence type="ECO:0000256" key="2">
    <source>
        <dbReference type="ARBA" id="ARBA00023002"/>
    </source>
</evidence>
<gene>
    <name evidence="5" type="primary">porA</name>
    <name evidence="5" type="ORF">A2311_04865</name>
</gene>
<dbReference type="SUPFAM" id="SSF52922">
    <property type="entry name" value="TK C-terminal domain-like"/>
    <property type="match status" value="1"/>
</dbReference>
<dbReference type="STRING" id="1802583.A2311_04865"/>
<evidence type="ECO:0000313" key="6">
    <source>
        <dbReference type="Proteomes" id="UP000178951"/>
    </source>
</evidence>
<feature type="domain" description="Pyruvate:ferredoxin oxidoreductase core" evidence="4">
    <location>
        <begin position="263"/>
        <end position="365"/>
    </location>
</feature>
<keyword evidence="2" id="KW-0560">Oxidoreductase</keyword>
<evidence type="ECO:0000313" key="5">
    <source>
        <dbReference type="EMBL" id="OGC36965.1"/>
    </source>
</evidence>
<keyword evidence="5" id="KW-0670">Pyruvate</keyword>
<dbReference type="PANTHER" id="PTHR32154:SF0">
    <property type="entry name" value="PYRUVATE-FLAVODOXIN OXIDOREDUCTASE-RELATED"/>
    <property type="match status" value="1"/>
</dbReference>
<dbReference type="Gene3D" id="3.40.50.970">
    <property type="match status" value="1"/>
</dbReference>
<dbReference type="Proteomes" id="UP000178951">
    <property type="component" value="Unassembled WGS sequence"/>
</dbReference>
<sequence>MAKFVAKTGNEAMAEAMRQINPDVVAAYPITPATEVVMIFAKYVADGLVNTEYVPVESEHSAMSACVGASAAGGRVMTGTSSQGLVYMYEILPIASALRLPIVMCEVNRAISGPINIHCDHSDTMAARDFGWIQIFSENSQEAYDSLIQAVRIAENHDVLLPTMVTTDGFIISHCLDKIEVLDDKDITAFIGKDRKPNNSLLDLDKPTTLGSIDLQDYYFEHRVQVAEAIKNSKKTIIEVANEFAKKFGRQYGLIEEYKLADADYAIVALGSTCGTAKVVIDELRAKGIKAGLLKIRVYRPFPAEEIAQALSKIKNVAVLDRADGWAGQGGPAYAEIKAALYKSKTPPKMINFVYGLGGREIDKDQLAHVYDCLKNIEQQPDVQYLGVRE</sequence>
<dbReference type="InterPro" id="IPR002880">
    <property type="entry name" value="Pyrv_Fd/Flavodoxin_OxRdtase_N"/>
</dbReference>
<organism evidence="5 6">
    <name type="scientific">candidate division WOR-1 bacterium RIFOXYB2_FULL_48_7</name>
    <dbReference type="NCBI Taxonomy" id="1802583"/>
    <lineage>
        <taxon>Bacteria</taxon>
        <taxon>Bacillati</taxon>
        <taxon>Saganbacteria</taxon>
    </lineage>
</organism>
<dbReference type="Pfam" id="PF17147">
    <property type="entry name" value="PFOR_II"/>
    <property type="match status" value="1"/>
</dbReference>
<dbReference type="InterPro" id="IPR009014">
    <property type="entry name" value="Transketo_C/PFOR_II"/>
</dbReference>